<keyword evidence="3" id="KW-1185">Reference proteome</keyword>
<proteinExistence type="predicted"/>
<gene>
    <name evidence="2" type="ORF">GCM10010916_41930</name>
</gene>
<feature type="transmembrane region" description="Helical" evidence="1">
    <location>
        <begin position="122"/>
        <end position="140"/>
    </location>
</feature>
<feature type="transmembrane region" description="Helical" evidence="1">
    <location>
        <begin position="73"/>
        <end position="93"/>
    </location>
</feature>
<accession>A0A917LGB7</accession>
<evidence type="ECO:0000313" key="3">
    <source>
        <dbReference type="Proteomes" id="UP000644756"/>
    </source>
</evidence>
<dbReference type="Proteomes" id="UP000644756">
    <property type="component" value="Unassembled WGS sequence"/>
</dbReference>
<dbReference type="RefSeq" id="WP_188533029.1">
    <property type="nucleotide sequence ID" value="NZ_BMGR01000016.1"/>
</dbReference>
<organism evidence="2 3">
    <name type="scientific">Paenibacillus abyssi</name>
    <dbReference type="NCBI Taxonomy" id="1340531"/>
    <lineage>
        <taxon>Bacteria</taxon>
        <taxon>Bacillati</taxon>
        <taxon>Bacillota</taxon>
        <taxon>Bacilli</taxon>
        <taxon>Bacillales</taxon>
        <taxon>Paenibacillaceae</taxon>
        <taxon>Paenibacillus</taxon>
    </lineage>
</organism>
<evidence type="ECO:0008006" key="4">
    <source>
        <dbReference type="Google" id="ProtNLM"/>
    </source>
</evidence>
<name>A0A917LGB7_9BACL</name>
<evidence type="ECO:0000313" key="2">
    <source>
        <dbReference type="EMBL" id="GGG20828.1"/>
    </source>
</evidence>
<sequence>MVDFLLFLHVIGAIGMGFYLVLPFLLGRASRLAGSGQEGLAEGLINGNRIAQYFLILQFLTGGYLISQNDYTVVWIVLVILLFLAIAALAGIMTKPLKRIVASIQAGQSATSHIKKAQTMSFIILLLFLITIYLMKYPFYQELP</sequence>
<keyword evidence="1" id="KW-0472">Membrane</keyword>
<reference evidence="2" key="2">
    <citation type="submission" date="2020-09" db="EMBL/GenBank/DDBJ databases">
        <authorList>
            <person name="Sun Q."/>
            <person name="Zhou Y."/>
        </authorList>
    </citation>
    <scope>NUCLEOTIDE SEQUENCE</scope>
    <source>
        <strain evidence="2">CGMCC 1.12987</strain>
    </source>
</reference>
<keyword evidence="1" id="KW-0812">Transmembrane</keyword>
<evidence type="ECO:0000256" key="1">
    <source>
        <dbReference type="SAM" id="Phobius"/>
    </source>
</evidence>
<keyword evidence="1" id="KW-1133">Transmembrane helix</keyword>
<dbReference type="AlphaFoldDB" id="A0A917LGB7"/>
<reference evidence="2" key="1">
    <citation type="journal article" date="2014" name="Int. J. Syst. Evol. Microbiol.">
        <title>Complete genome sequence of Corynebacterium casei LMG S-19264T (=DSM 44701T), isolated from a smear-ripened cheese.</title>
        <authorList>
            <consortium name="US DOE Joint Genome Institute (JGI-PGF)"/>
            <person name="Walter F."/>
            <person name="Albersmeier A."/>
            <person name="Kalinowski J."/>
            <person name="Ruckert C."/>
        </authorList>
    </citation>
    <scope>NUCLEOTIDE SEQUENCE</scope>
    <source>
        <strain evidence="2">CGMCC 1.12987</strain>
    </source>
</reference>
<feature type="transmembrane region" description="Helical" evidence="1">
    <location>
        <begin position="6"/>
        <end position="29"/>
    </location>
</feature>
<dbReference type="EMBL" id="BMGR01000016">
    <property type="protein sequence ID" value="GGG20828.1"/>
    <property type="molecule type" value="Genomic_DNA"/>
</dbReference>
<protein>
    <recommendedName>
        <fullName evidence="4">DUF2269 family protein</fullName>
    </recommendedName>
</protein>
<comment type="caution">
    <text evidence="2">The sequence shown here is derived from an EMBL/GenBank/DDBJ whole genome shotgun (WGS) entry which is preliminary data.</text>
</comment>